<dbReference type="Pfam" id="PF00581">
    <property type="entry name" value="Rhodanese"/>
    <property type="match status" value="1"/>
</dbReference>
<evidence type="ECO:0000313" key="6">
    <source>
        <dbReference type="Proteomes" id="UP000321157"/>
    </source>
</evidence>
<organism evidence="5 6">
    <name type="scientific">Aneurinibacillus danicus</name>
    <dbReference type="NCBI Taxonomy" id="267746"/>
    <lineage>
        <taxon>Bacteria</taxon>
        <taxon>Bacillati</taxon>
        <taxon>Bacillota</taxon>
        <taxon>Bacilli</taxon>
        <taxon>Bacillales</taxon>
        <taxon>Paenibacillaceae</taxon>
        <taxon>Aneurinibacillus group</taxon>
        <taxon>Aneurinibacillus</taxon>
    </lineage>
</organism>
<dbReference type="CDD" id="cd07724">
    <property type="entry name" value="POD-like_MBL-fold"/>
    <property type="match status" value="1"/>
</dbReference>
<comment type="function">
    <text evidence="2">Counteracts the endogenous Pycsar antiviral defense system. Phosphodiesterase that enables metal-dependent hydrolysis of host cyclic nucleotide Pycsar defense signals such as cCMP and cUMP.</text>
</comment>
<dbReference type="PROSITE" id="PS50206">
    <property type="entry name" value="RHODANESE_3"/>
    <property type="match status" value="1"/>
</dbReference>
<dbReference type="Pfam" id="PF00753">
    <property type="entry name" value="Lactamase_B"/>
    <property type="match status" value="1"/>
</dbReference>
<keyword evidence="5" id="KW-0378">Hydrolase</keyword>
<dbReference type="PANTHER" id="PTHR43084:SF7">
    <property type="entry name" value="BETA-LACTAMASE DOMAIN PROTEIN"/>
    <property type="match status" value="1"/>
</dbReference>
<comment type="catalytic activity">
    <reaction evidence="3">
        <text>3',5'-cyclic UMP + H2O = UMP + H(+)</text>
        <dbReference type="Rhea" id="RHEA:70575"/>
        <dbReference type="ChEBI" id="CHEBI:15377"/>
        <dbReference type="ChEBI" id="CHEBI:15378"/>
        <dbReference type="ChEBI" id="CHEBI:57865"/>
        <dbReference type="ChEBI" id="CHEBI:184387"/>
    </reaction>
    <physiologicalReaction direction="left-to-right" evidence="3">
        <dbReference type="Rhea" id="RHEA:70576"/>
    </physiologicalReaction>
</comment>
<dbReference type="RefSeq" id="WP_146810108.1">
    <property type="nucleotide sequence ID" value="NZ_BJXX01000100.1"/>
</dbReference>
<evidence type="ECO:0000259" key="4">
    <source>
        <dbReference type="PROSITE" id="PS50206"/>
    </source>
</evidence>
<reference evidence="5 6" key="1">
    <citation type="submission" date="2019-07" db="EMBL/GenBank/DDBJ databases">
        <title>Whole genome shotgun sequence of Aneurinibacillus danicus NBRC 102444.</title>
        <authorList>
            <person name="Hosoyama A."/>
            <person name="Uohara A."/>
            <person name="Ohji S."/>
            <person name="Ichikawa N."/>
        </authorList>
    </citation>
    <scope>NUCLEOTIDE SEQUENCE [LARGE SCALE GENOMIC DNA]</scope>
    <source>
        <strain evidence="5 6">NBRC 102444</strain>
    </source>
</reference>
<comment type="catalytic activity">
    <reaction evidence="1">
        <text>3',5'-cyclic CMP + H2O = CMP + H(+)</text>
        <dbReference type="Rhea" id="RHEA:72675"/>
        <dbReference type="ChEBI" id="CHEBI:15377"/>
        <dbReference type="ChEBI" id="CHEBI:15378"/>
        <dbReference type="ChEBI" id="CHEBI:58003"/>
        <dbReference type="ChEBI" id="CHEBI:60377"/>
    </reaction>
    <physiologicalReaction direction="left-to-right" evidence="1">
        <dbReference type="Rhea" id="RHEA:72676"/>
    </physiologicalReaction>
</comment>
<dbReference type="PANTHER" id="PTHR43084">
    <property type="entry name" value="PERSULFIDE DIOXYGENASE ETHE1"/>
    <property type="match status" value="1"/>
</dbReference>
<evidence type="ECO:0000256" key="3">
    <source>
        <dbReference type="ARBA" id="ARBA00048505"/>
    </source>
</evidence>
<dbReference type="GO" id="GO:0016787">
    <property type="term" value="F:hydrolase activity"/>
    <property type="evidence" value="ECO:0007669"/>
    <property type="project" value="UniProtKB-KW"/>
</dbReference>
<dbReference type="SUPFAM" id="SSF52821">
    <property type="entry name" value="Rhodanese/Cell cycle control phosphatase"/>
    <property type="match status" value="1"/>
</dbReference>
<dbReference type="InterPro" id="IPR001763">
    <property type="entry name" value="Rhodanese-like_dom"/>
</dbReference>
<dbReference type="GO" id="GO:0050313">
    <property type="term" value="F:sulfur dioxygenase activity"/>
    <property type="evidence" value="ECO:0007669"/>
    <property type="project" value="InterPro"/>
</dbReference>
<evidence type="ECO:0000256" key="2">
    <source>
        <dbReference type="ARBA" id="ARBA00034301"/>
    </source>
</evidence>
<dbReference type="EMBL" id="BJXX01000100">
    <property type="protein sequence ID" value="GEN34848.1"/>
    <property type="molecule type" value="Genomic_DNA"/>
</dbReference>
<evidence type="ECO:0000256" key="1">
    <source>
        <dbReference type="ARBA" id="ARBA00034221"/>
    </source>
</evidence>
<sequence>MEVKAISAKELHNNINSGQPIFILDVRNTEDYNDWKIEHKHLTSVNIPYFDFLDDNEDIYHSLPKDTEIVVICAKGGSAKMIGEMLAERGYHVSYLEEGMLEWSQFYHPVTVTEDKDMKIIQVNRLAKGCLSYMIISDGEAMVVDPGRHFEEYLKLAEQEQVKITRIADTHLHADHISGGPELAKRTGAVYYISRSEMQGADEIPYEPLEDDQKIQVGNTQVKVVAIPTPGHTPGSVSFLVNDRYLLSGDTIFVGGIGRPDLGGKAREWAQSLYDTVFTHIANLSDSTWVLPTHYAHIKEINEEGVVVARLGDIRANNEVMRTENREQFTEMVAGASGATPPNYEEIIQINRGVVHVADEVATQLEIGPNRCAVHHS</sequence>
<dbReference type="Gene3D" id="3.40.250.10">
    <property type="entry name" value="Rhodanese-like domain"/>
    <property type="match status" value="1"/>
</dbReference>
<comment type="caution">
    <text evidence="5">The sequence shown here is derived from an EMBL/GenBank/DDBJ whole genome shotgun (WGS) entry which is preliminary data.</text>
</comment>
<dbReference type="Proteomes" id="UP000321157">
    <property type="component" value="Unassembled WGS sequence"/>
</dbReference>
<keyword evidence="6" id="KW-1185">Reference proteome</keyword>
<dbReference type="InterPro" id="IPR036873">
    <property type="entry name" value="Rhodanese-like_dom_sf"/>
</dbReference>
<dbReference type="GO" id="GO:0006749">
    <property type="term" value="P:glutathione metabolic process"/>
    <property type="evidence" value="ECO:0007669"/>
    <property type="project" value="InterPro"/>
</dbReference>
<evidence type="ECO:0000313" key="5">
    <source>
        <dbReference type="EMBL" id="GEN34848.1"/>
    </source>
</evidence>
<dbReference type="InterPro" id="IPR044528">
    <property type="entry name" value="POD-like_MBL-fold"/>
</dbReference>
<accession>A0A511VAC5</accession>
<dbReference type="InterPro" id="IPR001279">
    <property type="entry name" value="Metallo-B-lactamas"/>
</dbReference>
<dbReference type="AlphaFoldDB" id="A0A511VAC5"/>
<dbReference type="InterPro" id="IPR036866">
    <property type="entry name" value="RibonucZ/Hydroxyglut_hydro"/>
</dbReference>
<dbReference type="SMART" id="SM00849">
    <property type="entry name" value="Lactamase_B"/>
    <property type="match status" value="1"/>
</dbReference>
<dbReference type="InterPro" id="IPR051682">
    <property type="entry name" value="Mito_Persulfide_Diox"/>
</dbReference>
<dbReference type="GO" id="GO:0070813">
    <property type="term" value="P:hydrogen sulfide metabolic process"/>
    <property type="evidence" value="ECO:0007669"/>
    <property type="project" value="TreeGrafter"/>
</dbReference>
<feature type="domain" description="Rhodanese" evidence="4">
    <location>
        <begin position="17"/>
        <end position="112"/>
    </location>
</feature>
<proteinExistence type="predicted"/>
<gene>
    <name evidence="5" type="ORF">ADA01nite_23080</name>
</gene>
<protein>
    <submittedName>
        <fullName evidence="5">Hydroxyacylglutathione hydrolase</fullName>
    </submittedName>
</protein>
<dbReference type="SUPFAM" id="SSF56281">
    <property type="entry name" value="Metallo-hydrolase/oxidoreductase"/>
    <property type="match status" value="1"/>
</dbReference>
<dbReference type="OrthoDB" id="9784009at2"/>
<dbReference type="Gene3D" id="3.60.15.10">
    <property type="entry name" value="Ribonuclease Z/Hydroxyacylglutathione hydrolase-like"/>
    <property type="match status" value="1"/>
</dbReference>
<dbReference type="SMART" id="SM00450">
    <property type="entry name" value="RHOD"/>
    <property type="match status" value="1"/>
</dbReference>
<name>A0A511VAC5_9BACL</name>